<reference evidence="1 2" key="2">
    <citation type="submission" date="2016-08" db="EMBL/GenBank/DDBJ databases">
        <title>Pervasive Adenine N6-methylation of Active Genes in Fungi.</title>
        <authorList>
            <consortium name="DOE Joint Genome Institute"/>
            <person name="Mondo S.J."/>
            <person name="Dannebaum R.O."/>
            <person name="Kuo R.C."/>
            <person name="Labutti K."/>
            <person name="Haridas S."/>
            <person name="Kuo A."/>
            <person name="Salamov A."/>
            <person name="Ahrendt S.R."/>
            <person name="Lipzen A."/>
            <person name="Sullivan W."/>
            <person name="Andreopoulos W.B."/>
            <person name="Clum A."/>
            <person name="Lindquist E."/>
            <person name="Daum C."/>
            <person name="Ramamoorthy G.K."/>
            <person name="Gryganskyi A."/>
            <person name="Culley D."/>
            <person name="Magnuson J.K."/>
            <person name="James T.Y."/>
            <person name="O'Malley M.A."/>
            <person name="Stajich J.E."/>
            <person name="Spatafora J.W."/>
            <person name="Visel A."/>
            <person name="Grigoriev I.V."/>
        </authorList>
    </citation>
    <scope>NUCLEOTIDE SEQUENCE [LARGE SCALE GENOMIC DNA]</scope>
    <source>
        <strain evidence="2">finn</strain>
    </source>
</reference>
<organism evidence="1 2">
    <name type="scientific">Piromyces finnis</name>
    <dbReference type="NCBI Taxonomy" id="1754191"/>
    <lineage>
        <taxon>Eukaryota</taxon>
        <taxon>Fungi</taxon>
        <taxon>Fungi incertae sedis</taxon>
        <taxon>Chytridiomycota</taxon>
        <taxon>Chytridiomycota incertae sedis</taxon>
        <taxon>Neocallimastigomycetes</taxon>
        <taxon>Neocallimastigales</taxon>
        <taxon>Neocallimastigaceae</taxon>
        <taxon>Piromyces</taxon>
    </lineage>
</organism>
<name>A0A1Y1VBZ6_9FUNG</name>
<comment type="caution">
    <text evidence="1">The sequence shown here is derived from an EMBL/GenBank/DDBJ whole genome shotgun (WGS) entry which is preliminary data.</text>
</comment>
<dbReference type="PANTHER" id="PTHR46333">
    <property type="entry name" value="CYTOKINESIS PROTEIN 3"/>
    <property type="match status" value="1"/>
</dbReference>
<dbReference type="InterPro" id="IPR038765">
    <property type="entry name" value="Papain-like_cys_pep_sf"/>
</dbReference>
<dbReference type="EMBL" id="MCFH01000018">
    <property type="protein sequence ID" value="ORX51420.1"/>
    <property type="molecule type" value="Genomic_DNA"/>
</dbReference>
<protein>
    <recommendedName>
        <fullName evidence="3">Transglutaminase-like domain-containing protein</fullName>
    </recommendedName>
</protein>
<dbReference type="GO" id="GO:0005737">
    <property type="term" value="C:cytoplasm"/>
    <property type="evidence" value="ECO:0007669"/>
    <property type="project" value="TreeGrafter"/>
</dbReference>
<dbReference type="Gene3D" id="3.10.620.30">
    <property type="match status" value="1"/>
</dbReference>
<reference evidence="1 2" key="1">
    <citation type="submission" date="2016-08" db="EMBL/GenBank/DDBJ databases">
        <title>Genomes of anaerobic fungi encode conserved fungal cellulosomes for biomass hydrolysis.</title>
        <authorList>
            <consortium name="DOE Joint Genome Institute"/>
            <person name="Haitjema C.H."/>
            <person name="Gilmore S.P."/>
            <person name="Henske J.K."/>
            <person name="Solomon K.V."/>
            <person name="De Groot R."/>
            <person name="Kuo A."/>
            <person name="Mondo S.J."/>
            <person name="Salamov A.A."/>
            <person name="Labutti K."/>
            <person name="Zhao Z."/>
            <person name="Chiniquy J."/>
            <person name="Barry K."/>
            <person name="Brewer H.M."/>
            <person name="Purvine S.O."/>
            <person name="Wright A.T."/>
            <person name="Boxma B."/>
            <person name="Van Alen T."/>
            <person name="Hackstein J.H."/>
            <person name="Baker S.E."/>
            <person name="Grigoriev I.V."/>
            <person name="O'Malley M.A."/>
        </authorList>
    </citation>
    <scope>NUCLEOTIDE SEQUENCE [LARGE SCALE GENOMIC DNA]</scope>
    <source>
        <strain evidence="2">finn</strain>
    </source>
</reference>
<accession>A0A1Y1VBZ6</accession>
<dbReference type="STRING" id="1754191.A0A1Y1VBZ6"/>
<sequence>MIQIKYQILLFQFLIIALLYIKSINSISINGAKLEKHVASKPNNQIRIEPNTNDKIFFEENKNETIFTSEKIPVKYWRNKKKEALQQRIENEIDYNSSSTIVVTSNKFRFYDQLNSNEKQIYDILYANSIKPEPNLEITIVISKITDIYAFIDELVISAEKIFTVLSYENPELWWIGTYQFVVLTTQSIDQYIVNFYTIPEDSTFYGYNSTDIYYINQEIESEKNKIMDNISNLNITSPYAIMRYLHDYLITNIVYTLDENKKHIRTLYGALVENECVCEGYSEAFQYLTQQYGINCIVARSSTHEWNFVEINNKWYIMDVTYDDPMINGEYTPSGLNENLRLDYFLIGTDDKVTKNSKYYEEVNHILIYSGFSDKEMVTYPNIEKTYYVPSDMELNEIFSMDLSSPSTYSNIKTMYDNNKNSYKNNEYDRTFKNTH</sequence>
<evidence type="ECO:0000313" key="2">
    <source>
        <dbReference type="Proteomes" id="UP000193719"/>
    </source>
</evidence>
<dbReference type="PANTHER" id="PTHR46333:SF2">
    <property type="entry name" value="CYTOKINESIS PROTEIN 3"/>
    <property type="match status" value="1"/>
</dbReference>
<dbReference type="SUPFAM" id="SSF54001">
    <property type="entry name" value="Cysteine proteinases"/>
    <property type="match status" value="1"/>
</dbReference>
<dbReference type="Proteomes" id="UP000193719">
    <property type="component" value="Unassembled WGS sequence"/>
</dbReference>
<evidence type="ECO:0008006" key="3">
    <source>
        <dbReference type="Google" id="ProtNLM"/>
    </source>
</evidence>
<dbReference type="AlphaFoldDB" id="A0A1Y1VBZ6"/>
<dbReference type="OrthoDB" id="2128161at2759"/>
<evidence type="ECO:0000313" key="1">
    <source>
        <dbReference type="EMBL" id="ORX51420.1"/>
    </source>
</evidence>
<gene>
    <name evidence="1" type="ORF">BCR36DRAFT_404101</name>
</gene>
<proteinExistence type="predicted"/>
<dbReference type="InterPro" id="IPR052557">
    <property type="entry name" value="CAP/Cytokinesis_protein"/>
</dbReference>
<keyword evidence="2" id="KW-1185">Reference proteome</keyword>